<dbReference type="RefSeq" id="WP_168152820.1">
    <property type="nucleotide sequence ID" value="NZ_JAAWVT010000008.1"/>
</dbReference>
<dbReference type="Proteomes" id="UP000746595">
    <property type="component" value="Unassembled WGS sequence"/>
</dbReference>
<evidence type="ECO:0000256" key="2">
    <source>
        <dbReference type="ARBA" id="ARBA00022448"/>
    </source>
</evidence>
<feature type="domain" description="ABC transporter" evidence="5">
    <location>
        <begin position="5"/>
        <end position="250"/>
    </location>
</feature>
<protein>
    <submittedName>
        <fullName evidence="6">ABC transporter ATP-binding protein</fullName>
    </submittedName>
</protein>
<organism evidence="6 7">
    <name type="scientific">Paeniglutamicibacter terrestris</name>
    <dbReference type="NCBI Taxonomy" id="2723403"/>
    <lineage>
        <taxon>Bacteria</taxon>
        <taxon>Bacillati</taxon>
        <taxon>Actinomycetota</taxon>
        <taxon>Actinomycetes</taxon>
        <taxon>Micrococcales</taxon>
        <taxon>Micrococcaceae</taxon>
        <taxon>Paeniglutamicibacter</taxon>
    </lineage>
</organism>
<evidence type="ECO:0000313" key="7">
    <source>
        <dbReference type="Proteomes" id="UP000746595"/>
    </source>
</evidence>
<reference evidence="6 7" key="1">
    <citation type="submission" date="2020-04" db="EMBL/GenBank/DDBJ databases">
        <title>Paeniglutamicibacter sp. ANT13_2, a novel actinomycete isolated from sediment in Antarctica.</title>
        <authorList>
            <person name="Sakdapetsiri C."/>
            <person name="Pinyakong O."/>
        </authorList>
    </citation>
    <scope>NUCLEOTIDE SEQUENCE [LARGE SCALE GENOMIC DNA]</scope>
    <source>
        <strain evidence="6 7">ANT13_2</strain>
    </source>
</reference>
<keyword evidence="4 6" id="KW-0067">ATP-binding</keyword>
<dbReference type="InterPro" id="IPR003593">
    <property type="entry name" value="AAA+_ATPase"/>
</dbReference>
<dbReference type="Gene3D" id="3.40.50.300">
    <property type="entry name" value="P-loop containing nucleotide triphosphate hydrolases"/>
    <property type="match status" value="2"/>
</dbReference>
<dbReference type="CDD" id="cd03257">
    <property type="entry name" value="ABC_NikE_OppD_transporters"/>
    <property type="match status" value="2"/>
</dbReference>
<dbReference type="InterPro" id="IPR003439">
    <property type="entry name" value="ABC_transporter-like_ATP-bd"/>
</dbReference>
<proteinExistence type="inferred from homology"/>
<dbReference type="SUPFAM" id="SSF52540">
    <property type="entry name" value="P-loop containing nucleoside triphosphate hydrolases"/>
    <property type="match status" value="2"/>
</dbReference>
<dbReference type="PROSITE" id="PS00211">
    <property type="entry name" value="ABC_TRANSPORTER_1"/>
    <property type="match status" value="2"/>
</dbReference>
<comment type="similarity">
    <text evidence="1">Belongs to the ABC transporter superfamily.</text>
</comment>
<dbReference type="EMBL" id="JAAWVT010000008">
    <property type="protein sequence ID" value="NKG22013.1"/>
    <property type="molecule type" value="Genomic_DNA"/>
</dbReference>
<dbReference type="SMART" id="SM00382">
    <property type="entry name" value="AAA"/>
    <property type="match status" value="2"/>
</dbReference>
<dbReference type="PANTHER" id="PTHR43776:SF7">
    <property type="entry name" value="D,D-DIPEPTIDE TRANSPORT ATP-BINDING PROTEIN DDPF-RELATED"/>
    <property type="match status" value="1"/>
</dbReference>
<dbReference type="Pfam" id="PF00005">
    <property type="entry name" value="ABC_tran"/>
    <property type="match status" value="2"/>
</dbReference>
<comment type="caution">
    <text evidence="6">The sequence shown here is derived from an EMBL/GenBank/DDBJ whole genome shotgun (WGS) entry which is preliminary data.</text>
</comment>
<evidence type="ECO:0000259" key="5">
    <source>
        <dbReference type="PROSITE" id="PS50893"/>
    </source>
</evidence>
<dbReference type="GO" id="GO:0005524">
    <property type="term" value="F:ATP binding"/>
    <property type="evidence" value="ECO:0007669"/>
    <property type="project" value="UniProtKB-KW"/>
</dbReference>
<sequence length="519" mass="55738">MASELDVKDLSVFTGTNVLLDAISCSIRAGELVAVVGRSGSGKTMLTKAIMGLLPSGVQATGQILLDGQRLDTLGERDMDAVRGKKIGMLFQQPKRVMNPRMTVGAHLLEAMGATGFRKPKNAQKRIESLLQEVGLSPAAEISRMRPDQLSGGMAQRVMLAIALAADPAYILADEPTSSLDSILKAEILDLLRRRQLERGLGILLITHDIASVQHIADRVIVISDGAIVDQCPTSAMFSAPRHEKTRELISATASVIREVQEITTHCVLRADSVGKNYTRRAKGAAALNPTSLSLHAGEVLGVVGRSGSGKSTFARLLAGLERPTHGNITGLTEGSQPTGVQIIPQEPFGSFDPALDLRTSLMAAVHRVPDSEAAELIEEAVDRVGLPVRLLDRLPTQCSGGQLQRMAIARALLVKPDVLICDESTSALDSVAQRHILDLLLQLREDMGISLVVISHDMDVIRYVSDRVAVFYAGNLVEIKPLTQFLTAPEHPHSQQLVRALDKGNSYSGLALDKTQAV</sequence>
<dbReference type="InterPro" id="IPR027417">
    <property type="entry name" value="P-loop_NTPase"/>
</dbReference>
<name>A0ABX1G7N1_9MICC</name>
<feature type="domain" description="ABC transporter" evidence="5">
    <location>
        <begin position="269"/>
        <end position="499"/>
    </location>
</feature>
<dbReference type="PANTHER" id="PTHR43776">
    <property type="entry name" value="TRANSPORT ATP-BINDING PROTEIN"/>
    <property type="match status" value="1"/>
</dbReference>
<evidence type="ECO:0000313" key="6">
    <source>
        <dbReference type="EMBL" id="NKG22013.1"/>
    </source>
</evidence>
<keyword evidence="2" id="KW-0813">Transport</keyword>
<gene>
    <name evidence="6" type="ORF">HED64_15035</name>
</gene>
<evidence type="ECO:0000256" key="4">
    <source>
        <dbReference type="ARBA" id="ARBA00022840"/>
    </source>
</evidence>
<evidence type="ECO:0000256" key="1">
    <source>
        <dbReference type="ARBA" id="ARBA00005417"/>
    </source>
</evidence>
<evidence type="ECO:0000256" key="3">
    <source>
        <dbReference type="ARBA" id="ARBA00022741"/>
    </source>
</evidence>
<keyword evidence="3" id="KW-0547">Nucleotide-binding</keyword>
<keyword evidence="7" id="KW-1185">Reference proteome</keyword>
<dbReference type="PROSITE" id="PS50893">
    <property type="entry name" value="ABC_TRANSPORTER_2"/>
    <property type="match status" value="2"/>
</dbReference>
<dbReference type="InterPro" id="IPR017871">
    <property type="entry name" value="ABC_transporter-like_CS"/>
</dbReference>
<dbReference type="InterPro" id="IPR050319">
    <property type="entry name" value="ABC_transp_ATP-bind"/>
</dbReference>
<accession>A0ABX1G7N1</accession>